<dbReference type="STRING" id="703135.A0A2A9NX55"/>
<feature type="compositionally biased region" description="Polar residues" evidence="1">
    <location>
        <begin position="597"/>
        <end position="610"/>
    </location>
</feature>
<gene>
    <name evidence="2" type="ORF">AMATHDRAFT_2115</name>
</gene>
<evidence type="ECO:0000313" key="2">
    <source>
        <dbReference type="EMBL" id="PFH52380.1"/>
    </source>
</evidence>
<reference evidence="2 3" key="1">
    <citation type="submission" date="2014-02" db="EMBL/GenBank/DDBJ databases">
        <title>Transposable element dynamics among asymbiotic and ectomycorrhizal Amanita fungi.</title>
        <authorList>
            <consortium name="DOE Joint Genome Institute"/>
            <person name="Hess J."/>
            <person name="Skrede I."/>
            <person name="Wolfe B."/>
            <person name="LaButti K."/>
            <person name="Ohm R.A."/>
            <person name="Grigoriev I.V."/>
            <person name="Pringle A."/>
        </authorList>
    </citation>
    <scope>NUCLEOTIDE SEQUENCE [LARGE SCALE GENOMIC DNA]</scope>
    <source>
        <strain evidence="2 3">SKay4041</strain>
    </source>
</reference>
<keyword evidence="3" id="KW-1185">Reference proteome</keyword>
<accession>A0A2A9NX55</accession>
<dbReference type="AlphaFoldDB" id="A0A2A9NX55"/>
<evidence type="ECO:0000313" key="3">
    <source>
        <dbReference type="Proteomes" id="UP000242287"/>
    </source>
</evidence>
<protein>
    <submittedName>
        <fullName evidence="2">Uncharacterized protein</fullName>
    </submittedName>
</protein>
<dbReference type="Proteomes" id="UP000242287">
    <property type="component" value="Unassembled WGS sequence"/>
</dbReference>
<feature type="compositionally biased region" description="Basic residues" evidence="1">
    <location>
        <begin position="568"/>
        <end position="579"/>
    </location>
</feature>
<feature type="compositionally biased region" description="Basic and acidic residues" evidence="1">
    <location>
        <begin position="640"/>
        <end position="650"/>
    </location>
</feature>
<feature type="region of interest" description="Disordered" evidence="1">
    <location>
        <begin position="496"/>
        <end position="661"/>
    </location>
</feature>
<organism evidence="2 3">
    <name type="scientific">Amanita thiersii Skay4041</name>
    <dbReference type="NCBI Taxonomy" id="703135"/>
    <lineage>
        <taxon>Eukaryota</taxon>
        <taxon>Fungi</taxon>
        <taxon>Dikarya</taxon>
        <taxon>Basidiomycota</taxon>
        <taxon>Agaricomycotina</taxon>
        <taxon>Agaricomycetes</taxon>
        <taxon>Agaricomycetidae</taxon>
        <taxon>Agaricales</taxon>
        <taxon>Pluteineae</taxon>
        <taxon>Amanitaceae</taxon>
        <taxon>Amanita</taxon>
    </lineage>
</organism>
<sequence>MPFTIEDVGEAFRALQADLSNRKETPNNDLISLLSTVTDTIGMPTVSQRAFQKLRFILRSRMQPLYRISLQSSLHYAVVVFMTIYETKVRKFDKDIASWEGVQQSVLSGILDFLEQASTRENQSAVAAVFYPMLCESYFPRPSKLFMLAGEDILCTILQILSETVMAHPSNQQKLRDPKILGGQSLGQVLEHYKGFLTIEALLELLANLAPSIRGRNSHEERASFFQQVFDPAQLDCSAEIIGLMKCVTSADWDTTLTKIYDLLARSNKTFPQPFETTQVRTNGTSHIVSRIYIDKNAFLANVQEDGRLDTFQLSFPTIQMIEISEPSAFMVTVIIAISSSPLLGHTPVFALEADGMSVSFDLRKEEVGKFLSVLRSRGLQKAVVPIKRKISKAETHVDLGFGLRAHLSPQKKIENLSQLWGMNVSPSHANESITSPLHVQELVKKVVDSFPPNISARASQSADSNASNEHVAAQTDSLRDVIFGSSDDELTDITGLEDSMASAAKDKNKEQTVRRRSKRHEKRILSTPAEPVPRKRPRKSNIHASPTGQSPPPSEGPTSRPAISFVPKRKPVIKRQGRTYRILSSESELNPDPLTKNDQSKQGVTSKSVASLALEKDTKEEKCGNEGGKGRKGLPGDATESKNDTKQLRVEGNTSQTEHSTPVVIISQRERLVKDFIVDDPQIQHSYLTSKERSKAVPSNTGEHRGVLISPAPFKSSQEKVARKLGNPILIDLTQEEAEERVPPGVSMTAIAKVGSETMHNAVHDAVRYVERSSRLPVAASVNEHIEIELLPKLRNTTADQQKVIKHAIKDHETEYLEKLVWKATDIFPDALHYDSPTSPQRIPSIYPVFAKKTRLNPHDYSRRTVRNRYKVDENVDMYNGNQTTVSDGLYEDVQPLPKIVKVIEEITEVVIKNTSNRFEYTRKNIHAAQVNILAHAEEDLIEMHRRSSQHYNELGRIANKYSSHEKQMIHTLDELVGAEMDIVRVIRDILLMHDRSCLSPKFPKTLLPSLPSAFSQSNLD</sequence>
<proteinExistence type="predicted"/>
<feature type="compositionally biased region" description="Basic and acidic residues" evidence="1">
    <location>
        <begin position="505"/>
        <end position="514"/>
    </location>
</feature>
<name>A0A2A9NX55_9AGAR</name>
<dbReference type="OrthoDB" id="3270368at2759"/>
<dbReference type="EMBL" id="KZ301979">
    <property type="protein sequence ID" value="PFH52380.1"/>
    <property type="molecule type" value="Genomic_DNA"/>
</dbReference>
<evidence type="ECO:0000256" key="1">
    <source>
        <dbReference type="SAM" id="MobiDB-lite"/>
    </source>
</evidence>
<feature type="compositionally biased region" description="Basic and acidic residues" evidence="1">
    <location>
        <begin position="615"/>
        <end position="625"/>
    </location>
</feature>